<feature type="transmembrane region" description="Helical" evidence="6">
    <location>
        <begin position="299"/>
        <end position="323"/>
    </location>
</feature>
<dbReference type="GO" id="GO:0005886">
    <property type="term" value="C:plasma membrane"/>
    <property type="evidence" value="ECO:0007669"/>
    <property type="project" value="TreeGrafter"/>
</dbReference>
<dbReference type="GO" id="GO:1905039">
    <property type="term" value="P:carboxylic acid transmembrane transport"/>
    <property type="evidence" value="ECO:0007669"/>
    <property type="project" value="UniProtKB-ARBA"/>
</dbReference>
<dbReference type="PANTHER" id="PTHR10283">
    <property type="entry name" value="SOLUTE CARRIER FAMILY 13 MEMBER"/>
    <property type="match status" value="1"/>
</dbReference>
<gene>
    <name evidence="7" type="ORF">F0238_25550</name>
</gene>
<feature type="transmembrane region" description="Helical" evidence="6">
    <location>
        <begin position="400"/>
        <end position="427"/>
    </location>
</feature>
<comment type="similarity">
    <text evidence="2">Belongs to the SLC13A/DASS transporter (TC 2.A.47) family. DIT1 subfamily.</text>
</comment>
<evidence type="ECO:0000313" key="7">
    <source>
        <dbReference type="EMBL" id="NOJ26084.1"/>
    </source>
</evidence>
<dbReference type="PANTHER" id="PTHR10283:SF82">
    <property type="entry name" value="SOLUTE CARRIER FAMILY 13 MEMBER 2"/>
    <property type="match status" value="1"/>
</dbReference>
<keyword evidence="4 6" id="KW-1133">Transmembrane helix</keyword>
<evidence type="ECO:0000256" key="2">
    <source>
        <dbReference type="ARBA" id="ARBA00007349"/>
    </source>
</evidence>
<organism evidence="7 8">
    <name type="scientific">Vibrio coralliilyticus</name>
    <dbReference type="NCBI Taxonomy" id="190893"/>
    <lineage>
        <taxon>Bacteria</taxon>
        <taxon>Pseudomonadati</taxon>
        <taxon>Pseudomonadota</taxon>
        <taxon>Gammaproteobacteria</taxon>
        <taxon>Vibrionales</taxon>
        <taxon>Vibrionaceae</taxon>
        <taxon>Vibrio</taxon>
    </lineage>
</organism>
<feature type="transmembrane region" description="Helical" evidence="6">
    <location>
        <begin position="93"/>
        <end position="111"/>
    </location>
</feature>
<evidence type="ECO:0000256" key="5">
    <source>
        <dbReference type="ARBA" id="ARBA00023136"/>
    </source>
</evidence>
<proteinExistence type="inferred from homology"/>
<comment type="subcellular location">
    <subcellularLocation>
        <location evidence="1">Membrane</location>
        <topology evidence="1">Multi-pass membrane protein</topology>
    </subcellularLocation>
</comment>
<feature type="transmembrane region" description="Helical" evidence="6">
    <location>
        <begin position="48"/>
        <end position="81"/>
    </location>
</feature>
<dbReference type="EMBL" id="VTXP01000025">
    <property type="protein sequence ID" value="NOJ26084.1"/>
    <property type="molecule type" value="Genomic_DNA"/>
</dbReference>
<feature type="transmembrane region" description="Helical" evidence="6">
    <location>
        <begin position="226"/>
        <end position="249"/>
    </location>
</feature>
<keyword evidence="3 6" id="KW-0812">Transmembrane</keyword>
<protein>
    <submittedName>
        <fullName evidence="7">DASS family sodium-coupled anion symporter</fullName>
    </submittedName>
</protein>
<accession>A0AAP6ZWX3</accession>
<dbReference type="GO" id="GO:0008514">
    <property type="term" value="F:organic anion transmembrane transporter activity"/>
    <property type="evidence" value="ECO:0007669"/>
    <property type="project" value="UniProtKB-ARBA"/>
</dbReference>
<evidence type="ECO:0000256" key="6">
    <source>
        <dbReference type="SAM" id="Phobius"/>
    </source>
</evidence>
<feature type="transmembrane region" description="Helical" evidence="6">
    <location>
        <begin position="457"/>
        <end position="478"/>
    </location>
</feature>
<sequence length="486" mass="52693">MLNTTRTLENKTPTERYLYFLGMPVALIIFAIFFYMPVPAGITYEGKISLGVFLFALTLWVCESLPNYVTSLIAIAMLSVFGGWAESKALGTLGYDVIWLMISAFIITSGMEKSGLARRIALLIISRFGKTAKSILASLMAANFAIAFIVPSTTARAAMLLPIVLLVAKTFKDSPSSKNLSKLLAIQGLQANNFSTSAILTATAPQIMAVGLIAEFTDINVSWGEWFIASAPIAILTLIASFIIGQMLFPVKTEGETSQVTAFKTEYQSLGKLSGEELKAGAIFLFTIILWSTDKWHGALFGFEFSLVMVALLAATLFLTPYVGTLKWEDANIPWNLMIFAAGAYAVGVSLSDTGVATWAIQGLFSSIGIDSMDMVTLYATVMAISIFSHFVFTSKTVRVIILIPTLVGLANSAGVPPLMLLLPAAFTISDTITLPPHSKANLVYYSSGFFTVSDQLIYGLLTLIAKWGLMFLAYFTWFNYLGITG</sequence>
<feature type="transmembrane region" description="Helical" evidence="6">
    <location>
        <begin position="335"/>
        <end position="361"/>
    </location>
</feature>
<dbReference type="AlphaFoldDB" id="A0AAP6ZWX3"/>
<name>A0AAP6ZWX3_9VIBR</name>
<evidence type="ECO:0000256" key="3">
    <source>
        <dbReference type="ARBA" id="ARBA00022692"/>
    </source>
</evidence>
<evidence type="ECO:0000256" key="4">
    <source>
        <dbReference type="ARBA" id="ARBA00022989"/>
    </source>
</evidence>
<dbReference type="InterPro" id="IPR001898">
    <property type="entry name" value="SLC13A/DASS"/>
</dbReference>
<comment type="caution">
    <text evidence="7">The sequence shown here is derived from an EMBL/GenBank/DDBJ whole genome shotgun (WGS) entry which is preliminary data.</text>
</comment>
<evidence type="ECO:0000256" key="1">
    <source>
        <dbReference type="ARBA" id="ARBA00004141"/>
    </source>
</evidence>
<dbReference type="NCBIfam" id="TIGR00785">
    <property type="entry name" value="dass"/>
    <property type="match status" value="1"/>
</dbReference>
<feature type="transmembrane region" description="Helical" evidence="6">
    <location>
        <begin position="17"/>
        <end position="36"/>
    </location>
</feature>
<dbReference type="PIRSF" id="PIRSF002457">
    <property type="entry name" value="DASS"/>
    <property type="match status" value="1"/>
</dbReference>
<reference evidence="7 8" key="1">
    <citation type="submission" date="2019-09" db="EMBL/GenBank/DDBJ databases">
        <title>Draft genome sequencing and comparative genomics of hatchery-associated Vibrios.</title>
        <authorList>
            <person name="Kehlet-Delgado H."/>
            <person name="Mueller R.S."/>
        </authorList>
    </citation>
    <scope>NUCLEOTIDE SEQUENCE [LARGE SCALE GENOMIC DNA]</scope>
    <source>
        <strain evidence="7 8">09-121-3</strain>
    </source>
</reference>
<feature type="transmembrane region" description="Helical" evidence="6">
    <location>
        <begin position="155"/>
        <end position="171"/>
    </location>
</feature>
<dbReference type="InterPro" id="IPR030676">
    <property type="entry name" value="CitT-rel"/>
</dbReference>
<feature type="transmembrane region" description="Helical" evidence="6">
    <location>
        <begin position="376"/>
        <end position="393"/>
    </location>
</feature>
<dbReference type="RefSeq" id="WP_366664478.1">
    <property type="nucleotide sequence ID" value="NZ_VTXP01000025.1"/>
</dbReference>
<dbReference type="Proteomes" id="UP000576645">
    <property type="component" value="Unassembled WGS sequence"/>
</dbReference>
<evidence type="ECO:0000313" key="8">
    <source>
        <dbReference type="Proteomes" id="UP000576645"/>
    </source>
</evidence>
<keyword evidence="5 6" id="KW-0472">Membrane</keyword>
<dbReference type="Pfam" id="PF00939">
    <property type="entry name" value="Na_sulph_symp"/>
    <property type="match status" value="1"/>
</dbReference>